<dbReference type="PANTHER" id="PTHR31528">
    <property type="entry name" value="4-AMINO-5-HYDROXYMETHYL-2-METHYLPYRIMIDINE PHOSPHATE SYNTHASE THI11-RELATED"/>
    <property type="match status" value="1"/>
</dbReference>
<evidence type="ECO:0000256" key="11">
    <source>
        <dbReference type="ARBA" id="ARBA00048179"/>
    </source>
</evidence>
<dbReference type="Gene3D" id="3.40.190.10">
    <property type="entry name" value="Periplasmic binding protein-like II"/>
    <property type="match status" value="1"/>
</dbReference>
<sequence length="294" mass="34861">MTKIDVALEWFLNPDHLPMIVGIKKGVYKQFALDVNIIVPTEHYDGFEELKKGTIDIHCNEPIHLFEHYYEGLKSLGCFFETRGGVMIRKDRLEKLKANEKIKITTPAANEITNKIGFEILKRYANVNNFELDFENVEFVQTDFWHITNMKNDESFDGAWLCFYNFEGIEAEYENFENIFIDDYLSPFPNFSALEFMSSKEILEKKGDEIKLFIKITNDMIKYCKENIDEVKALYYEYSKEEKSLLMDKIIEDTIPRFKDKIKSNNKKWLELTNFLEELEIVRLEESQYNSIWS</sequence>
<comment type="catalytic activity">
    <reaction evidence="11">
        <text>N(6)-(pyridoxal phosphate)-L-lysyl-[4-amino-5-hydroxymethyl-2-methylpyrimidine phosphate synthase] + L-histidyl-[4-amino-5-hydroxymethyl-2-methylpyrimidine phosphate synthase] + 2 Fe(3+) + 4 H2O = L-lysyl-[4-amino-5-hydroxymethyl-2-methylpyrimidine phosphate synthase] + (2S)-2-amino-5-hydroxy-4-oxopentanoyl-[4-amino-5-hydroxymethyl-2-methylpyrimidine phosphate synthase] + 4-amino-2-methyl-5-(phosphooxymethyl)pyrimidine + 3-oxopropanoate + 2 Fe(2+) + 2 H(+)</text>
        <dbReference type="Rhea" id="RHEA:65756"/>
        <dbReference type="Rhea" id="RHEA-COMP:16892"/>
        <dbReference type="Rhea" id="RHEA-COMP:16893"/>
        <dbReference type="Rhea" id="RHEA-COMP:16894"/>
        <dbReference type="Rhea" id="RHEA-COMP:16895"/>
        <dbReference type="ChEBI" id="CHEBI:15377"/>
        <dbReference type="ChEBI" id="CHEBI:15378"/>
        <dbReference type="ChEBI" id="CHEBI:29033"/>
        <dbReference type="ChEBI" id="CHEBI:29034"/>
        <dbReference type="ChEBI" id="CHEBI:29969"/>
        <dbReference type="ChEBI" id="CHEBI:29979"/>
        <dbReference type="ChEBI" id="CHEBI:33190"/>
        <dbReference type="ChEBI" id="CHEBI:58354"/>
        <dbReference type="ChEBI" id="CHEBI:143915"/>
        <dbReference type="ChEBI" id="CHEBI:157692"/>
    </reaction>
    <physiologicalReaction direction="left-to-right" evidence="11">
        <dbReference type="Rhea" id="RHEA:65757"/>
    </physiologicalReaction>
</comment>
<comment type="caution">
    <text evidence="13">The sequence shown here is derived from an EMBL/GenBank/DDBJ whole genome shotgun (WGS) entry which is preliminary data.</text>
</comment>
<dbReference type="Proteomes" id="UP000308901">
    <property type="component" value="Unassembled WGS sequence"/>
</dbReference>
<comment type="function">
    <text evidence="1">Responsible for the formation of the pyrimidine heterocycle in the thiamine biosynthesis pathway. Catalyzes the formation of hydroxymethylpyrimidine phosphate (HMP-P) from histidine and pyridoxal phosphate (PLP). The protein uses PLP and the active site histidine to form HMP-P, generating an inactive enzyme. The enzyme can only undergo a single turnover, which suggests it is a suicide enzyme.</text>
</comment>
<keyword evidence="5" id="KW-0808">Transferase</keyword>
<evidence type="ECO:0000256" key="7">
    <source>
        <dbReference type="ARBA" id="ARBA00022898"/>
    </source>
</evidence>
<protein>
    <recommendedName>
        <fullName evidence="10">Thiamine pyrimidine synthase</fullName>
    </recommendedName>
</protein>
<dbReference type="EMBL" id="VANU01000004">
    <property type="protein sequence ID" value="TLP37498.1"/>
    <property type="molecule type" value="Genomic_DNA"/>
</dbReference>
<evidence type="ECO:0000256" key="6">
    <source>
        <dbReference type="ARBA" id="ARBA00022723"/>
    </source>
</evidence>
<dbReference type="AlphaFoldDB" id="A0A5R8XZM2"/>
<dbReference type="GO" id="GO:0016740">
    <property type="term" value="F:transferase activity"/>
    <property type="evidence" value="ECO:0007669"/>
    <property type="project" value="UniProtKB-KW"/>
</dbReference>
<evidence type="ECO:0000256" key="2">
    <source>
        <dbReference type="ARBA" id="ARBA00004948"/>
    </source>
</evidence>
<dbReference type="SUPFAM" id="SSF53850">
    <property type="entry name" value="Periplasmic binding protein-like II"/>
    <property type="match status" value="1"/>
</dbReference>
<keyword evidence="14" id="KW-1185">Reference proteome</keyword>
<dbReference type="GO" id="GO:0009228">
    <property type="term" value="P:thiamine biosynthetic process"/>
    <property type="evidence" value="ECO:0007669"/>
    <property type="project" value="UniProtKB-KW"/>
</dbReference>
<evidence type="ECO:0000256" key="1">
    <source>
        <dbReference type="ARBA" id="ARBA00003469"/>
    </source>
</evidence>
<evidence type="ECO:0000256" key="10">
    <source>
        <dbReference type="ARBA" id="ARBA00033171"/>
    </source>
</evidence>
<dbReference type="InterPro" id="IPR015168">
    <property type="entry name" value="SsuA/THI5"/>
</dbReference>
<gene>
    <name evidence="13" type="ORF">FDK22_09230</name>
</gene>
<keyword evidence="6" id="KW-0479">Metal-binding</keyword>
<evidence type="ECO:0000256" key="9">
    <source>
        <dbReference type="ARBA" id="ARBA00023004"/>
    </source>
</evidence>
<keyword evidence="8" id="KW-0784">Thiamine biosynthesis</keyword>
<evidence type="ECO:0000256" key="8">
    <source>
        <dbReference type="ARBA" id="ARBA00022977"/>
    </source>
</evidence>
<keyword evidence="9" id="KW-0408">Iron</keyword>
<name>A0A5R8XZM2_9BACT</name>
<comment type="pathway">
    <text evidence="2">Cofactor biosynthesis; thiamine diphosphate biosynthesis.</text>
</comment>
<dbReference type="OrthoDB" id="5372616at2"/>
<accession>A0A5R8XZM2</accession>
<comment type="subunit">
    <text evidence="4">Homodimer.</text>
</comment>
<evidence type="ECO:0000256" key="5">
    <source>
        <dbReference type="ARBA" id="ARBA00022679"/>
    </source>
</evidence>
<evidence type="ECO:0000313" key="13">
    <source>
        <dbReference type="EMBL" id="TLP37498.1"/>
    </source>
</evidence>
<dbReference type="RefSeq" id="WP_138152643.1">
    <property type="nucleotide sequence ID" value="NZ_VANU01000004.1"/>
</dbReference>
<evidence type="ECO:0000259" key="12">
    <source>
        <dbReference type="Pfam" id="PF09084"/>
    </source>
</evidence>
<dbReference type="GO" id="GO:0046872">
    <property type="term" value="F:metal ion binding"/>
    <property type="evidence" value="ECO:0007669"/>
    <property type="project" value="UniProtKB-KW"/>
</dbReference>
<feature type="domain" description="SsuA/THI5-like" evidence="12">
    <location>
        <begin position="13"/>
        <end position="227"/>
    </location>
</feature>
<keyword evidence="7" id="KW-0663">Pyridoxal phosphate</keyword>
<evidence type="ECO:0000313" key="14">
    <source>
        <dbReference type="Proteomes" id="UP000308901"/>
    </source>
</evidence>
<reference evidence="13 14" key="1">
    <citation type="submission" date="2019-05" db="EMBL/GenBank/DDBJ databases">
        <title>Arcobacter sp. nov., isolated from sea sediment.</title>
        <authorList>
            <person name="Kim W."/>
        </authorList>
    </citation>
    <scope>NUCLEOTIDE SEQUENCE [LARGE SCALE GENOMIC DNA]</scope>
    <source>
        <strain evidence="13 14">CAU 1517</strain>
    </source>
</reference>
<evidence type="ECO:0000256" key="3">
    <source>
        <dbReference type="ARBA" id="ARBA00009406"/>
    </source>
</evidence>
<organism evidence="13 14">
    <name type="scientific">Arcobacter arenosus</name>
    <dbReference type="NCBI Taxonomy" id="2576037"/>
    <lineage>
        <taxon>Bacteria</taxon>
        <taxon>Pseudomonadati</taxon>
        <taxon>Campylobacterota</taxon>
        <taxon>Epsilonproteobacteria</taxon>
        <taxon>Campylobacterales</taxon>
        <taxon>Arcobacteraceae</taxon>
        <taxon>Arcobacter</taxon>
    </lineage>
</organism>
<dbReference type="Pfam" id="PF09084">
    <property type="entry name" value="NMT1"/>
    <property type="match status" value="1"/>
</dbReference>
<evidence type="ECO:0000256" key="4">
    <source>
        <dbReference type="ARBA" id="ARBA00011738"/>
    </source>
</evidence>
<dbReference type="PANTHER" id="PTHR31528:SF1">
    <property type="entry name" value="4-AMINO-5-HYDROXYMETHYL-2-METHYLPYRIMIDINE PHOSPHATE SYNTHASE THI11-RELATED"/>
    <property type="match status" value="1"/>
</dbReference>
<comment type="similarity">
    <text evidence="3">Belongs to the NMT1/THI5 family.</text>
</comment>
<proteinExistence type="inferred from homology"/>
<dbReference type="InterPro" id="IPR027939">
    <property type="entry name" value="NMT1/THI5"/>
</dbReference>